<comment type="caution">
    <text evidence="1">The sequence shown here is derived from an EMBL/GenBank/DDBJ whole genome shotgun (WGS) entry which is preliminary data.</text>
</comment>
<gene>
    <name evidence="1" type="ORF">HUJ06_008835</name>
</gene>
<accession>A0A822YVS2</accession>
<dbReference type="EMBL" id="DUZY01000004">
    <property type="protein sequence ID" value="DAD38194.1"/>
    <property type="molecule type" value="Genomic_DNA"/>
</dbReference>
<sequence>MRETMDNDLYRELESWVRSSTHLMYCIFLSFNLGFQFKPLGVGEIQTPWNLGPFHAVILRKKSALWTFSATSTSLRCSYSW</sequence>
<protein>
    <submittedName>
        <fullName evidence="1">Uncharacterized protein</fullName>
    </submittedName>
</protein>
<reference evidence="1 2" key="1">
    <citation type="journal article" date="2020" name="Mol. Biol. Evol.">
        <title>Distinct Expression and Methylation Patterns for Genes with Different Fates following a Single Whole-Genome Duplication in Flowering Plants.</title>
        <authorList>
            <person name="Shi T."/>
            <person name="Rahmani R.S."/>
            <person name="Gugger P.F."/>
            <person name="Wang M."/>
            <person name="Li H."/>
            <person name="Zhang Y."/>
            <person name="Li Z."/>
            <person name="Wang Q."/>
            <person name="Van de Peer Y."/>
            <person name="Marchal K."/>
            <person name="Chen J."/>
        </authorList>
    </citation>
    <scope>NUCLEOTIDE SEQUENCE [LARGE SCALE GENOMIC DNA]</scope>
    <source>
        <tissue evidence="1">Leaf</tissue>
    </source>
</reference>
<keyword evidence="2" id="KW-1185">Reference proteome</keyword>
<proteinExistence type="predicted"/>
<evidence type="ECO:0000313" key="1">
    <source>
        <dbReference type="EMBL" id="DAD38194.1"/>
    </source>
</evidence>
<evidence type="ECO:0000313" key="2">
    <source>
        <dbReference type="Proteomes" id="UP000607653"/>
    </source>
</evidence>
<organism evidence="1 2">
    <name type="scientific">Nelumbo nucifera</name>
    <name type="common">Sacred lotus</name>
    <dbReference type="NCBI Taxonomy" id="4432"/>
    <lineage>
        <taxon>Eukaryota</taxon>
        <taxon>Viridiplantae</taxon>
        <taxon>Streptophyta</taxon>
        <taxon>Embryophyta</taxon>
        <taxon>Tracheophyta</taxon>
        <taxon>Spermatophyta</taxon>
        <taxon>Magnoliopsida</taxon>
        <taxon>Proteales</taxon>
        <taxon>Nelumbonaceae</taxon>
        <taxon>Nelumbo</taxon>
    </lineage>
</organism>
<name>A0A822YVS2_NELNU</name>
<dbReference type="AlphaFoldDB" id="A0A822YVS2"/>
<dbReference type="Proteomes" id="UP000607653">
    <property type="component" value="Unassembled WGS sequence"/>
</dbReference>